<dbReference type="Gene3D" id="1.20.1610.10">
    <property type="entry name" value="alpha-1,2-mannosidases domains"/>
    <property type="match status" value="1"/>
</dbReference>
<dbReference type="GO" id="GO:0005829">
    <property type="term" value="C:cytosol"/>
    <property type="evidence" value="ECO:0007669"/>
    <property type="project" value="TreeGrafter"/>
</dbReference>
<keyword evidence="2" id="KW-0472">Membrane</keyword>
<dbReference type="KEGG" id="cceu:CBR64_09715"/>
<dbReference type="PANTHER" id="PTHR12143">
    <property type="entry name" value="PEPTIDE N-GLYCANASE PNGASE -RELATED"/>
    <property type="match status" value="1"/>
</dbReference>
<dbReference type="GO" id="GO:0006516">
    <property type="term" value="P:glycoprotein catabolic process"/>
    <property type="evidence" value="ECO:0007669"/>
    <property type="project" value="TreeGrafter"/>
</dbReference>
<dbReference type="GO" id="GO:0030246">
    <property type="term" value="F:carbohydrate binding"/>
    <property type="evidence" value="ECO:0007669"/>
    <property type="project" value="InterPro"/>
</dbReference>
<keyword evidence="2" id="KW-0812">Transmembrane</keyword>
<dbReference type="InterPro" id="IPR005887">
    <property type="entry name" value="GH92_a_mannosidase_put"/>
</dbReference>
<gene>
    <name evidence="5" type="ORF">CBR64_09715</name>
</gene>
<dbReference type="Gene3D" id="1.20.1050.60">
    <property type="entry name" value="alpha-1,2-mannosidase"/>
    <property type="match status" value="1"/>
</dbReference>
<feature type="compositionally biased region" description="Polar residues" evidence="1">
    <location>
        <begin position="1"/>
        <end position="10"/>
    </location>
</feature>
<evidence type="ECO:0008006" key="7">
    <source>
        <dbReference type="Google" id="ProtNLM"/>
    </source>
</evidence>
<evidence type="ECO:0000256" key="2">
    <source>
        <dbReference type="SAM" id="Phobius"/>
    </source>
</evidence>
<dbReference type="InterPro" id="IPR050883">
    <property type="entry name" value="PNGase"/>
</dbReference>
<dbReference type="InterPro" id="IPR041371">
    <property type="entry name" value="GH92_N"/>
</dbReference>
<dbReference type="InterPro" id="IPR012939">
    <property type="entry name" value="Glyco_hydro_92"/>
</dbReference>
<dbReference type="InterPro" id="IPR014718">
    <property type="entry name" value="GH-type_carb-bd"/>
</dbReference>
<feature type="region of interest" description="Disordered" evidence="1">
    <location>
        <begin position="1"/>
        <end position="56"/>
    </location>
</feature>
<feature type="compositionally biased region" description="Basic and acidic residues" evidence="1">
    <location>
        <begin position="11"/>
        <end position="25"/>
    </location>
</feature>
<feature type="compositionally biased region" description="Basic residues" evidence="1">
    <location>
        <begin position="42"/>
        <end position="56"/>
    </location>
</feature>
<reference evidence="5 6" key="1">
    <citation type="submission" date="2017-05" db="EMBL/GenBank/DDBJ databases">
        <authorList>
            <person name="Song R."/>
            <person name="Chenine A.L."/>
            <person name="Ruprecht R.M."/>
        </authorList>
    </citation>
    <scope>NUCLEOTIDE SEQUENCE [LARGE SCALE GENOMIC DNA]</scope>
    <source>
        <strain evidence="5 6">PSBB019</strain>
    </source>
</reference>
<dbReference type="Gene3D" id="2.70.98.10">
    <property type="match status" value="1"/>
</dbReference>
<dbReference type="GO" id="GO:0000224">
    <property type="term" value="F:peptide-N4-(N-acetyl-beta-glucosaminyl)asparagine amidase activity"/>
    <property type="evidence" value="ECO:0007669"/>
    <property type="project" value="TreeGrafter"/>
</dbReference>
<dbReference type="EMBL" id="CP021383">
    <property type="protein sequence ID" value="ARU51720.1"/>
    <property type="molecule type" value="Genomic_DNA"/>
</dbReference>
<keyword evidence="2" id="KW-1133">Transmembrane helix</keyword>
<organism evidence="5 6">
    <name type="scientific">Cellulosimicrobium cellulans</name>
    <name type="common">Arthrobacter luteus</name>
    <dbReference type="NCBI Taxonomy" id="1710"/>
    <lineage>
        <taxon>Bacteria</taxon>
        <taxon>Bacillati</taxon>
        <taxon>Actinomycetota</taxon>
        <taxon>Actinomycetes</taxon>
        <taxon>Micrococcales</taxon>
        <taxon>Promicromonosporaceae</taxon>
        <taxon>Cellulosimicrobium</taxon>
    </lineage>
</organism>
<dbReference type="AlphaFoldDB" id="A0A1Y0HUN9"/>
<dbReference type="NCBIfam" id="TIGR01180">
    <property type="entry name" value="aman2_put"/>
    <property type="match status" value="1"/>
</dbReference>
<dbReference type="PANTHER" id="PTHR12143:SF39">
    <property type="entry name" value="SECRETED PROTEIN"/>
    <property type="match status" value="1"/>
</dbReference>
<accession>A0A1Y0HUN9</accession>
<dbReference type="Pfam" id="PF07971">
    <property type="entry name" value="Glyco_hydro_92"/>
    <property type="match status" value="1"/>
</dbReference>
<dbReference type="SUPFAM" id="SSF48208">
    <property type="entry name" value="Six-hairpin glycosidases"/>
    <property type="match status" value="1"/>
</dbReference>
<feature type="transmembrane region" description="Helical" evidence="2">
    <location>
        <begin position="61"/>
        <end position="82"/>
    </location>
</feature>
<evidence type="ECO:0000313" key="5">
    <source>
        <dbReference type="EMBL" id="ARU51720.1"/>
    </source>
</evidence>
<name>A0A1Y0HUN9_CELCE</name>
<dbReference type="Proteomes" id="UP000196228">
    <property type="component" value="Chromosome"/>
</dbReference>
<feature type="domain" description="Glycosyl hydrolase family 92 N-terminal" evidence="4">
    <location>
        <begin position="104"/>
        <end position="334"/>
    </location>
</feature>
<evidence type="ECO:0000313" key="6">
    <source>
        <dbReference type="Proteomes" id="UP000196228"/>
    </source>
</evidence>
<evidence type="ECO:0000259" key="3">
    <source>
        <dbReference type="Pfam" id="PF07971"/>
    </source>
</evidence>
<proteinExistence type="predicted"/>
<dbReference type="InterPro" id="IPR008928">
    <property type="entry name" value="6-hairpin_glycosidase_sf"/>
</dbReference>
<dbReference type="GO" id="GO:0005975">
    <property type="term" value="P:carbohydrate metabolic process"/>
    <property type="evidence" value="ECO:0007669"/>
    <property type="project" value="InterPro"/>
</dbReference>
<evidence type="ECO:0000256" key="1">
    <source>
        <dbReference type="SAM" id="MobiDB-lite"/>
    </source>
</evidence>
<protein>
    <recommendedName>
        <fullName evidence="7">Glycoside hydrolase family 92 protein</fullName>
    </recommendedName>
</protein>
<dbReference type="Gene3D" id="3.30.2080.10">
    <property type="entry name" value="GH92 mannosidase domain"/>
    <property type="match status" value="1"/>
</dbReference>
<dbReference type="Pfam" id="PF17678">
    <property type="entry name" value="Glyco_hydro_92N"/>
    <property type="match status" value="1"/>
</dbReference>
<feature type="domain" description="Glycosyl hydrolase family 92" evidence="3">
    <location>
        <begin position="341"/>
        <end position="838"/>
    </location>
</feature>
<sequence>MQLTAQSSPGESDRRTPVVDQEHRRPATSGPGGTWPTDPGHPGRRSPVARRRGHGMRRPRLALLAAGLALAVAPGTLLPAAAGAAPGTEGTVTATAGDDLTLEVNPFVGTESEGNAYPGATVPFGMVQLSPDNTNSYASTSYSTNAGRVWGFSHRHVNSAGCPAAGELLVTPDTSAMPRTSRSFIAIKDQKNTEHASAGFYEVTLANDVRAELSATTRVGAHRYTFPASTTSHLSFNVGQTLRDAGASSVTWVDDRTLEGWVDNGGFCGGTPDKQRYFFSATFDRPVASSGTWGTDARYVAGSRTSEVAQGNNGAVAVFDTTSDRDVEVSVGVSFVSVDGARANRDAEATAEGGQVAFDTVREEARDAWNAELGRAAIDASPDQRRVFYTQLYKTLLSPTIGSDVDGQYRGTDLEVHQADGWDYYQNFSLWDTYRTQATLHALLLPERAQDIVRSMYQHRVEGGWLPRWSLGALETNIMAGDPVTPWLAENFALGTVPDDIADELWGYLVENATTTPPSDVASVGRRSTEFYAEHGHVPFYPENEGGLGGQFEEYRHGGSATLELALADASLGAAAERTGRDGGQAFLDKGRNWRNLWNPDVQLSGGFQGMVNAKRPTGEFVTLPELTDVTRSGFHEGVPWQYQWMVPQDVTGLQEVMGGEDGFVERLDYYFDQPALAANPGVSPSTWAKGGSSYYTTIRYNPGNEPTITNAWLYGYVGQPWKTNDVLAANLNRFPDTPGGGVGNDDLGTLAAWYVMASLGFEPVMPGSGILALNAPKVQAATLTTDAGATLQIDAAGANEKLPSYVAGLEVDGAAHTAAWLDVAALQDGGTLDFDLADTSAGLTWGTGAADRIPSVSAAAPPAPVTVEASARCLGGRAFVAVRATSTADEPVDVTLTTPFGERTVRHVQPGKNAYQSFTARTTSVEAGTATVTVVAADGTVSHVDAAYEALDCG</sequence>
<evidence type="ECO:0000259" key="4">
    <source>
        <dbReference type="Pfam" id="PF17678"/>
    </source>
</evidence>